<feature type="domain" description="Sigma factor regulator C-terminal" evidence="2">
    <location>
        <begin position="189"/>
        <end position="338"/>
    </location>
</feature>
<name>A0ABS6JW37_9BACI</name>
<feature type="transmembrane region" description="Helical" evidence="1">
    <location>
        <begin position="50"/>
        <end position="77"/>
    </location>
</feature>
<proteinExistence type="predicted"/>
<evidence type="ECO:0000259" key="2">
    <source>
        <dbReference type="Pfam" id="PF13791"/>
    </source>
</evidence>
<dbReference type="EMBL" id="JAHQCR010000062">
    <property type="protein sequence ID" value="MBU9722807.1"/>
    <property type="molecule type" value="Genomic_DNA"/>
</dbReference>
<keyword evidence="1" id="KW-0472">Membrane</keyword>
<evidence type="ECO:0000313" key="4">
    <source>
        <dbReference type="EMBL" id="MBU9722807.1"/>
    </source>
</evidence>
<dbReference type="Proteomes" id="UP000790580">
    <property type="component" value="Unassembled WGS sequence"/>
</dbReference>
<dbReference type="InterPro" id="IPR025672">
    <property type="entry name" value="Sigma_reg_C_dom"/>
</dbReference>
<dbReference type="InterPro" id="IPR029101">
    <property type="entry name" value="Sigma_reg_N"/>
</dbReference>
<gene>
    <name evidence="4" type="ORF">KS407_15430</name>
</gene>
<feature type="domain" description="Sigma factor regulator N-terminal" evidence="3">
    <location>
        <begin position="40"/>
        <end position="132"/>
    </location>
</feature>
<comment type="caution">
    <text evidence="4">The sequence shown here is derived from an EMBL/GenBank/DDBJ whole genome shotgun (WGS) entry which is preliminary data.</text>
</comment>
<keyword evidence="1" id="KW-1133">Transmembrane helix</keyword>
<keyword evidence="5" id="KW-1185">Reference proteome</keyword>
<evidence type="ECO:0000313" key="5">
    <source>
        <dbReference type="Proteomes" id="UP000790580"/>
    </source>
</evidence>
<evidence type="ECO:0000256" key="1">
    <source>
        <dbReference type="SAM" id="Phobius"/>
    </source>
</evidence>
<reference evidence="4 5" key="1">
    <citation type="submission" date="2021-06" db="EMBL/GenBank/DDBJ databases">
        <title>Bacillus sp. RD4P76, an endophyte from a halophyte.</title>
        <authorList>
            <person name="Sun J.-Q."/>
        </authorList>
    </citation>
    <scope>NUCLEOTIDE SEQUENCE [LARGE SCALE GENOMIC DNA]</scope>
    <source>
        <strain evidence="4 5">JCM 17098</strain>
    </source>
</reference>
<keyword evidence="1" id="KW-0812">Transmembrane</keyword>
<organism evidence="4 5">
    <name type="scientific">Evansella alkalicola</name>
    <dbReference type="NCBI Taxonomy" id="745819"/>
    <lineage>
        <taxon>Bacteria</taxon>
        <taxon>Bacillati</taxon>
        <taxon>Bacillota</taxon>
        <taxon>Bacilli</taxon>
        <taxon>Bacillales</taxon>
        <taxon>Bacillaceae</taxon>
        <taxon>Evansella</taxon>
    </lineage>
</organism>
<evidence type="ECO:0000259" key="3">
    <source>
        <dbReference type="Pfam" id="PF13800"/>
    </source>
</evidence>
<dbReference type="Pfam" id="PF13791">
    <property type="entry name" value="Sigma_reg_C"/>
    <property type="match status" value="1"/>
</dbReference>
<sequence length="345" mass="39896">MKENDNDKRLNKEEEDYQSILKESIEEFEETYKPSDEVQKTIIRKGKNQALLTTIFISLAVLLLIIPVMTLLTYIYYGGINGKANTEIEVAANLIYVTEPNMHLEKMRIEDDIGFFSMSIHFDVFKRIGMEDYRVGDYDIDYFLDRPSFPQRNLLLERPPENIPQPETEFLFHPDAYVPYDRGGEWNILEGLPDGTVSEVYVSFTEMMEPDEVKRMFGRDVEVRWLAVNSGQEGRQRDINGLPITPLGYPAQIDRTTWSPFNGRSKNEDVFIEILELLHENEESATVLARAKSLALEERLSFIKENGIEVYGAVITGPTPELREVQDIDEVRAIKVGEVKLWNWK</sequence>
<protein>
    <submittedName>
        <fullName evidence="4">Anti-sigma factor</fullName>
    </submittedName>
</protein>
<dbReference type="RefSeq" id="WP_088073502.1">
    <property type="nucleotide sequence ID" value="NZ_JAHQCR010000062.1"/>
</dbReference>
<accession>A0ABS6JW37</accession>
<dbReference type="Pfam" id="PF13800">
    <property type="entry name" value="Sigma_reg_N"/>
    <property type="match status" value="1"/>
</dbReference>